<comment type="caution">
    <text evidence="1">The sequence shown here is derived from an EMBL/GenBank/DDBJ whole genome shotgun (WGS) entry which is preliminary data.</text>
</comment>
<proteinExistence type="predicted"/>
<evidence type="ECO:0000313" key="2">
    <source>
        <dbReference type="Proteomes" id="UP000274391"/>
    </source>
</evidence>
<sequence>MKRVMFVVGLGAGFVLGARAGRERYDQIVEVTKKVAQSDTAKRAGEFAQSRLDDASDSIARLTGTISEQSRELPTRLVHTTESLREDLKRRYEEIGESIDEVVERNRERFDDAVERNLEKQAQNLIAVGDLREQSLDDLATEHDEMIDEGHADERNLRE</sequence>
<dbReference type="Gene3D" id="1.20.120.20">
    <property type="entry name" value="Apolipoprotein"/>
    <property type="match status" value="1"/>
</dbReference>
<keyword evidence="2" id="KW-1185">Reference proteome</keyword>
<dbReference type="AlphaFoldDB" id="A0A3P3W107"/>
<dbReference type="RefSeq" id="WP_124968933.1">
    <property type="nucleotide sequence ID" value="NZ_RQVS01000001.1"/>
</dbReference>
<organism evidence="1 2">
    <name type="scientific">Gulosibacter macacae</name>
    <dbReference type="NCBI Taxonomy" id="2488791"/>
    <lineage>
        <taxon>Bacteria</taxon>
        <taxon>Bacillati</taxon>
        <taxon>Actinomycetota</taxon>
        <taxon>Actinomycetes</taxon>
        <taxon>Micrococcales</taxon>
        <taxon>Microbacteriaceae</taxon>
        <taxon>Gulosibacter</taxon>
    </lineage>
</organism>
<gene>
    <name evidence="1" type="ORF">EG850_00940</name>
</gene>
<protein>
    <recommendedName>
        <fullName evidence="3">YtxH domain-containing protein</fullName>
    </recommendedName>
</protein>
<dbReference type="OrthoDB" id="5125216at2"/>
<reference evidence="1 2" key="1">
    <citation type="submission" date="2018-11" db="EMBL/GenBank/DDBJ databases">
        <title>YIM 102482-1 draft genome.</title>
        <authorList>
            <person name="Li G."/>
            <person name="Jiang Y."/>
        </authorList>
    </citation>
    <scope>NUCLEOTIDE SEQUENCE [LARGE SCALE GENOMIC DNA]</scope>
    <source>
        <strain evidence="1 2">YIM 102482-1</strain>
    </source>
</reference>
<dbReference type="EMBL" id="RQVS01000001">
    <property type="protein sequence ID" value="RRJ88742.1"/>
    <property type="molecule type" value="Genomic_DNA"/>
</dbReference>
<accession>A0A3P3W107</accession>
<dbReference type="SUPFAM" id="SSF47162">
    <property type="entry name" value="Apolipoprotein"/>
    <property type="match status" value="1"/>
</dbReference>
<dbReference type="Proteomes" id="UP000274391">
    <property type="component" value="Unassembled WGS sequence"/>
</dbReference>
<evidence type="ECO:0000313" key="1">
    <source>
        <dbReference type="EMBL" id="RRJ88742.1"/>
    </source>
</evidence>
<name>A0A3P3W107_9MICO</name>
<evidence type="ECO:0008006" key="3">
    <source>
        <dbReference type="Google" id="ProtNLM"/>
    </source>
</evidence>